<evidence type="ECO:0000259" key="9">
    <source>
        <dbReference type="Pfam" id="PF00482"/>
    </source>
</evidence>
<evidence type="ECO:0000256" key="3">
    <source>
        <dbReference type="ARBA" id="ARBA00022475"/>
    </source>
</evidence>
<protein>
    <submittedName>
        <fullName evidence="10">Type II secretion system F family protein</fullName>
    </submittedName>
</protein>
<comment type="similarity">
    <text evidence="2">Belongs to the GSP F family.</text>
</comment>
<evidence type="ECO:0000256" key="4">
    <source>
        <dbReference type="ARBA" id="ARBA00022519"/>
    </source>
</evidence>
<dbReference type="PANTHER" id="PTHR30012:SF0">
    <property type="entry name" value="TYPE II SECRETION SYSTEM PROTEIN F-RELATED"/>
    <property type="match status" value="1"/>
</dbReference>
<comment type="subcellular location">
    <subcellularLocation>
        <location evidence="1">Cell inner membrane</location>
        <topology evidence="1">Multi-pass membrane protein</topology>
    </subcellularLocation>
</comment>
<dbReference type="AlphaFoldDB" id="A0A9D2HH34"/>
<dbReference type="EMBL" id="DWZA01000037">
    <property type="protein sequence ID" value="HJA70752.1"/>
    <property type="molecule type" value="Genomic_DNA"/>
</dbReference>
<feature type="domain" description="Type II secretion system protein GspF" evidence="9">
    <location>
        <begin position="221"/>
        <end position="341"/>
    </location>
</feature>
<dbReference type="FunFam" id="1.20.81.30:FF:000001">
    <property type="entry name" value="Type II secretion system protein F"/>
    <property type="match status" value="1"/>
</dbReference>
<comment type="caution">
    <text evidence="10">The sequence shown here is derived from an EMBL/GenBank/DDBJ whole genome shotgun (WGS) entry which is preliminary data.</text>
</comment>
<name>A0A9D2HH34_9FIRM</name>
<organism evidence="10 11">
    <name type="scientific">Candidatus Lachnoclostridium stercoravium</name>
    <dbReference type="NCBI Taxonomy" id="2838633"/>
    <lineage>
        <taxon>Bacteria</taxon>
        <taxon>Bacillati</taxon>
        <taxon>Bacillota</taxon>
        <taxon>Clostridia</taxon>
        <taxon>Lachnospirales</taxon>
        <taxon>Lachnospiraceae</taxon>
    </lineage>
</organism>
<proteinExistence type="inferred from homology"/>
<dbReference type="Proteomes" id="UP000823900">
    <property type="component" value="Unassembled WGS sequence"/>
</dbReference>
<feature type="domain" description="Type II secretion system protein GspF" evidence="9">
    <location>
        <begin position="17"/>
        <end position="139"/>
    </location>
</feature>
<evidence type="ECO:0000256" key="5">
    <source>
        <dbReference type="ARBA" id="ARBA00022692"/>
    </source>
</evidence>
<gene>
    <name evidence="10" type="ORF">IAA07_04120</name>
</gene>
<evidence type="ECO:0000256" key="6">
    <source>
        <dbReference type="ARBA" id="ARBA00022989"/>
    </source>
</evidence>
<feature type="transmembrane region" description="Helical" evidence="8">
    <location>
        <begin position="165"/>
        <end position="187"/>
    </location>
</feature>
<keyword evidence="7 8" id="KW-0472">Membrane</keyword>
<dbReference type="PRINTS" id="PR00812">
    <property type="entry name" value="BCTERIALGSPF"/>
</dbReference>
<dbReference type="GO" id="GO:0005886">
    <property type="term" value="C:plasma membrane"/>
    <property type="evidence" value="ECO:0007669"/>
    <property type="project" value="UniProtKB-SubCell"/>
</dbReference>
<reference evidence="10" key="2">
    <citation type="submission" date="2021-04" db="EMBL/GenBank/DDBJ databases">
        <authorList>
            <person name="Gilroy R."/>
        </authorList>
    </citation>
    <scope>NUCLEOTIDE SEQUENCE</scope>
    <source>
        <strain evidence="10">CHK178-16964</strain>
    </source>
</reference>
<feature type="transmembrane region" description="Helical" evidence="8">
    <location>
        <begin position="115"/>
        <end position="135"/>
    </location>
</feature>
<feature type="transmembrane region" description="Helical" evidence="8">
    <location>
        <begin position="323"/>
        <end position="347"/>
    </location>
</feature>
<evidence type="ECO:0000313" key="11">
    <source>
        <dbReference type="Proteomes" id="UP000823900"/>
    </source>
</evidence>
<dbReference type="Gene3D" id="1.20.81.30">
    <property type="entry name" value="Type II secretion system (T2SS), domain F"/>
    <property type="match status" value="2"/>
</dbReference>
<keyword evidence="5 8" id="KW-0812">Transmembrane</keyword>
<dbReference type="InterPro" id="IPR018076">
    <property type="entry name" value="T2SS_GspF_dom"/>
</dbReference>
<evidence type="ECO:0000256" key="8">
    <source>
        <dbReference type="SAM" id="Phobius"/>
    </source>
</evidence>
<dbReference type="InterPro" id="IPR042094">
    <property type="entry name" value="T2SS_GspF_sf"/>
</dbReference>
<keyword evidence="6 8" id="KW-1133">Transmembrane helix</keyword>
<reference evidence="10" key="1">
    <citation type="journal article" date="2021" name="PeerJ">
        <title>Extensive microbial diversity within the chicken gut microbiome revealed by metagenomics and culture.</title>
        <authorList>
            <person name="Gilroy R."/>
            <person name="Ravi A."/>
            <person name="Getino M."/>
            <person name="Pursley I."/>
            <person name="Horton D.L."/>
            <person name="Alikhan N.F."/>
            <person name="Baker D."/>
            <person name="Gharbi K."/>
            <person name="Hall N."/>
            <person name="Watson M."/>
            <person name="Adriaenssens E.M."/>
            <person name="Foster-Nyarko E."/>
            <person name="Jarju S."/>
            <person name="Secka A."/>
            <person name="Antonio M."/>
            <person name="Oren A."/>
            <person name="Chaudhuri R.R."/>
            <person name="La Ragione R."/>
            <person name="Hildebrand F."/>
            <person name="Pallen M.J."/>
        </authorList>
    </citation>
    <scope>NUCLEOTIDE SEQUENCE</scope>
    <source>
        <strain evidence="10">CHK178-16964</strain>
    </source>
</reference>
<dbReference type="PANTHER" id="PTHR30012">
    <property type="entry name" value="GENERAL SECRETION PATHWAY PROTEIN"/>
    <property type="match status" value="1"/>
</dbReference>
<accession>A0A9D2HH34</accession>
<sequence>MSEIKNRKYTYQELAAFCLEISMLLNAAVPLDEGLSIMAQDAKDEAEKKLLLSMAEGVEIGLPLFQAMEETEAFPRYVIQMAKLGQETGTLDEMMGSLSAYYEKEHYLLRNIKNAVTYPVIMLFMLFVILFVLFVKVMPIFESVYEQLGAQISPAARSAIRMGGIFSGAALVIGLILAVIIAGAYILTSFGKKVPLWEKAAAFVKDRSRIAEAVAKRRLASAMALAIRCGMDMEKGMDMAAELVENDRIREQILSCRELMEDGKDCYQAMKEKDLFSGFHIQMVQVGQRSGHLDQVMEEISDSYGNQADEAIDGILARFEPTLVAVLAVAVGFILLSVMLPLVGILATVG</sequence>
<evidence type="ECO:0000256" key="2">
    <source>
        <dbReference type="ARBA" id="ARBA00005745"/>
    </source>
</evidence>
<evidence type="ECO:0000313" key="10">
    <source>
        <dbReference type="EMBL" id="HJA70752.1"/>
    </source>
</evidence>
<dbReference type="InterPro" id="IPR003004">
    <property type="entry name" value="GspF/PilC"/>
</dbReference>
<evidence type="ECO:0000256" key="7">
    <source>
        <dbReference type="ARBA" id="ARBA00023136"/>
    </source>
</evidence>
<evidence type="ECO:0000256" key="1">
    <source>
        <dbReference type="ARBA" id="ARBA00004429"/>
    </source>
</evidence>
<keyword evidence="3" id="KW-1003">Cell membrane</keyword>
<dbReference type="Pfam" id="PF00482">
    <property type="entry name" value="T2SSF"/>
    <property type="match status" value="2"/>
</dbReference>
<keyword evidence="4" id="KW-0997">Cell inner membrane</keyword>